<gene>
    <name evidence="1" type="ORF">GPECTOR_84g311</name>
</gene>
<dbReference type="Proteomes" id="UP000075714">
    <property type="component" value="Unassembled WGS sequence"/>
</dbReference>
<reference evidence="2" key="1">
    <citation type="journal article" date="2016" name="Nat. Commun.">
        <title>The Gonium pectorale genome demonstrates co-option of cell cycle regulation during the evolution of multicellularity.</title>
        <authorList>
            <person name="Hanschen E.R."/>
            <person name="Marriage T.N."/>
            <person name="Ferris P.J."/>
            <person name="Hamaji T."/>
            <person name="Toyoda A."/>
            <person name="Fujiyama A."/>
            <person name="Neme R."/>
            <person name="Noguchi H."/>
            <person name="Minakuchi Y."/>
            <person name="Suzuki M."/>
            <person name="Kawai-Toyooka H."/>
            <person name="Smith D.R."/>
            <person name="Sparks H."/>
            <person name="Anderson J."/>
            <person name="Bakaric R."/>
            <person name="Luria V."/>
            <person name="Karger A."/>
            <person name="Kirschner M.W."/>
            <person name="Durand P.M."/>
            <person name="Michod R.E."/>
            <person name="Nozaki H."/>
            <person name="Olson B.J."/>
        </authorList>
    </citation>
    <scope>NUCLEOTIDE SEQUENCE [LARGE SCALE GENOMIC DNA]</scope>
    <source>
        <strain evidence="2">NIES-2863</strain>
    </source>
</reference>
<protein>
    <submittedName>
        <fullName evidence="1">Uncharacterized protein</fullName>
    </submittedName>
</protein>
<sequence>MSEMPNVKDSVKADRETAHVAVATMAAAEQRPVLVFEASRSPVGMEVVAAGLPKLAASSTGLQLKAESCITIATTYYLATPTRSITLVAPSAEVLRRQRRLLVLAPWAGPGGVGSAKPQV</sequence>
<evidence type="ECO:0000313" key="2">
    <source>
        <dbReference type="Proteomes" id="UP000075714"/>
    </source>
</evidence>
<keyword evidence="2" id="KW-1185">Reference proteome</keyword>
<organism evidence="1 2">
    <name type="scientific">Gonium pectorale</name>
    <name type="common">Green alga</name>
    <dbReference type="NCBI Taxonomy" id="33097"/>
    <lineage>
        <taxon>Eukaryota</taxon>
        <taxon>Viridiplantae</taxon>
        <taxon>Chlorophyta</taxon>
        <taxon>core chlorophytes</taxon>
        <taxon>Chlorophyceae</taxon>
        <taxon>CS clade</taxon>
        <taxon>Chlamydomonadales</taxon>
        <taxon>Volvocaceae</taxon>
        <taxon>Gonium</taxon>
    </lineage>
</organism>
<name>A0A150G2A3_GONPE</name>
<accession>A0A150G2A3</accession>
<proteinExistence type="predicted"/>
<comment type="caution">
    <text evidence="1">The sequence shown here is derived from an EMBL/GenBank/DDBJ whole genome shotgun (WGS) entry which is preliminary data.</text>
</comment>
<evidence type="ECO:0000313" key="1">
    <source>
        <dbReference type="EMBL" id="KXZ43635.1"/>
    </source>
</evidence>
<dbReference type="AlphaFoldDB" id="A0A150G2A3"/>
<dbReference type="EMBL" id="LSYV01000085">
    <property type="protein sequence ID" value="KXZ43635.1"/>
    <property type="molecule type" value="Genomic_DNA"/>
</dbReference>